<feature type="transmembrane region" description="Helical" evidence="5">
    <location>
        <begin position="105"/>
        <end position="129"/>
    </location>
</feature>
<evidence type="ECO:0000256" key="4">
    <source>
        <dbReference type="ARBA" id="ARBA00023136"/>
    </source>
</evidence>
<accession>R0MLZ4</accession>
<keyword evidence="2 5" id="KW-0812">Transmembrane</keyword>
<dbReference type="InterPro" id="IPR004895">
    <property type="entry name" value="Prenylated_rab_accept_PRA1"/>
</dbReference>
<dbReference type="Proteomes" id="UP000016927">
    <property type="component" value="Unassembled WGS sequence"/>
</dbReference>
<keyword evidence="4 5" id="KW-0472">Membrane</keyword>
<keyword evidence="7" id="KW-1185">Reference proteome</keyword>
<comment type="subcellular location">
    <subcellularLocation>
        <location evidence="1 5">Membrane</location>
        <topology evidence="1 5">Multi-pass membrane protein</topology>
    </subcellularLocation>
</comment>
<evidence type="ECO:0000256" key="5">
    <source>
        <dbReference type="RuleBase" id="RU363107"/>
    </source>
</evidence>
<dbReference type="HOGENOM" id="CLU_143648_0_0_1"/>
<dbReference type="GO" id="GO:0016020">
    <property type="term" value="C:membrane"/>
    <property type="evidence" value="ECO:0007669"/>
    <property type="project" value="UniProtKB-SubCell"/>
</dbReference>
<evidence type="ECO:0000256" key="1">
    <source>
        <dbReference type="ARBA" id="ARBA00004141"/>
    </source>
</evidence>
<dbReference type="Pfam" id="PF03208">
    <property type="entry name" value="PRA1"/>
    <property type="match status" value="1"/>
</dbReference>
<evidence type="ECO:0000313" key="7">
    <source>
        <dbReference type="Proteomes" id="UP000016927"/>
    </source>
</evidence>
<dbReference type="EMBL" id="KB908963">
    <property type="protein sequence ID" value="EOB13853.1"/>
    <property type="molecule type" value="Genomic_DNA"/>
</dbReference>
<reference evidence="6 7" key="1">
    <citation type="journal article" date="2013" name="BMC Genomics">
        <title>Comparative genomics of parasitic silkworm microsporidia reveal an association between genome expansion and host adaptation.</title>
        <authorList>
            <person name="Pan G."/>
            <person name="Xu J."/>
            <person name="Li T."/>
            <person name="Xia Q."/>
            <person name="Liu S.L."/>
            <person name="Zhang G."/>
            <person name="Li S."/>
            <person name="Li C."/>
            <person name="Liu H."/>
            <person name="Yang L."/>
            <person name="Liu T."/>
            <person name="Zhang X."/>
            <person name="Wu Z."/>
            <person name="Fan W."/>
            <person name="Dang X."/>
            <person name="Xiang H."/>
            <person name="Tao M."/>
            <person name="Li Y."/>
            <person name="Hu J."/>
            <person name="Li Z."/>
            <person name="Lin L."/>
            <person name="Luo J."/>
            <person name="Geng L."/>
            <person name="Wang L."/>
            <person name="Long M."/>
            <person name="Wan Y."/>
            <person name="He N."/>
            <person name="Zhang Z."/>
            <person name="Lu C."/>
            <person name="Keeling P.J."/>
            <person name="Wang J."/>
            <person name="Xiang Z."/>
            <person name="Zhou Z."/>
        </authorList>
    </citation>
    <scope>NUCLEOTIDE SEQUENCE [LARGE SCALE GENOMIC DNA]</scope>
    <source>
        <strain evidence="7">CQ1 / CVCC 102059</strain>
    </source>
</reference>
<dbReference type="OMA" id="LKNEYVM"/>
<dbReference type="PANTHER" id="PTHR19317:SF0">
    <property type="entry name" value="PRENYLATED RAB ACCEPTOR PROTEIN 1"/>
    <property type="match status" value="1"/>
</dbReference>
<organism evidence="6 7">
    <name type="scientific">Nosema bombycis (strain CQ1 / CVCC 102059)</name>
    <name type="common">Microsporidian parasite</name>
    <name type="synonym">Pebrine of silkworm</name>
    <dbReference type="NCBI Taxonomy" id="578461"/>
    <lineage>
        <taxon>Eukaryota</taxon>
        <taxon>Fungi</taxon>
        <taxon>Fungi incertae sedis</taxon>
        <taxon>Microsporidia</taxon>
        <taxon>Nosematidae</taxon>
        <taxon>Nosema</taxon>
    </lineage>
</organism>
<dbReference type="PANTHER" id="PTHR19317">
    <property type="entry name" value="PRENYLATED RAB ACCEPTOR 1-RELATED"/>
    <property type="match status" value="1"/>
</dbReference>
<feature type="transmembrane region" description="Helical" evidence="5">
    <location>
        <begin position="60"/>
        <end position="85"/>
    </location>
</feature>
<name>R0MLZ4_NOSB1</name>
<dbReference type="OrthoDB" id="2194493at2759"/>
<evidence type="ECO:0000256" key="3">
    <source>
        <dbReference type="ARBA" id="ARBA00022989"/>
    </source>
</evidence>
<sequence>MADEHTSQTKSFFDILKTDTPPKDFFDLRQSSIPASFDMAKSKIGSNLVRFKSYYFGISLLFMVIFTFLRPSSLVFLGIIGLYYYLHQNKPTIKGHKLDSKILNISTGLCLLVCGIIFSSTLVSILALMSLTSITILSHAVTLDKEEEIKEVGV</sequence>
<keyword evidence="3 5" id="KW-1133">Transmembrane helix</keyword>
<proteinExistence type="inferred from homology"/>
<dbReference type="AlphaFoldDB" id="R0MLZ4"/>
<protein>
    <recommendedName>
        <fullName evidence="5">PRA1 family protein</fullName>
    </recommendedName>
</protein>
<evidence type="ECO:0000256" key="2">
    <source>
        <dbReference type="ARBA" id="ARBA00022692"/>
    </source>
</evidence>
<evidence type="ECO:0000313" key="6">
    <source>
        <dbReference type="EMBL" id="EOB13853.1"/>
    </source>
</evidence>
<gene>
    <name evidence="6" type="ORF">NBO_55g0017</name>
</gene>
<dbReference type="VEuPathDB" id="MicrosporidiaDB:NBO_55g0017"/>
<comment type="similarity">
    <text evidence="5">Belongs to the PRA1 family.</text>
</comment>
<dbReference type="GO" id="GO:0005794">
    <property type="term" value="C:Golgi apparatus"/>
    <property type="evidence" value="ECO:0007669"/>
    <property type="project" value="TreeGrafter"/>
</dbReference>
<dbReference type="STRING" id="578461.R0MLZ4"/>